<gene>
    <name evidence="8" type="primary">LOC18604984</name>
</gene>
<dbReference type="Pfam" id="PF00067">
    <property type="entry name" value="p450"/>
    <property type="match status" value="1"/>
</dbReference>
<keyword evidence="3 4" id="KW-0408">Iron</keyword>
<feature type="binding site" description="axial binding residue" evidence="4">
    <location>
        <position position="466"/>
    </location>
    <ligand>
        <name>heme</name>
        <dbReference type="ChEBI" id="CHEBI:30413"/>
    </ligand>
    <ligandPart>
        <name>Fe</name>
        <dbReference type="ChEBI" id="CHEBI:18248"/>
    </ligandPart>
</feature>
<dbReference type="PROSITE" id="PS00086">
    <property type="entry name" value="CYTOCHROME_P450"/>
    <property type="match status" value="1"/>
</dbReference>
<dbReference type="InterPro" id="IPR036396">
    <property type="entry name" value="Cyt_P450_sf"/>
</dbReference>
<dbReference type="SUPFAM" id="SSF48264">
    <property type="entry name" value="Cytochrome P450"/>
    <property type="match status" value="1"/>
</dbReference>
<dbReference type="FunFam" id="1.10.630.10:FF:000011">
    <property type="entry name" value="Cytochrome P450 83B1"/>
    <property type="match status" value="1"/>
</dbReference>
<protein>
    <submittedName>
        <fullName evidence="8">Cytochrome P450 71A26</fullName>
    </submittedName>
</protein>
<accession>A0AB32VAD6</accession>
<comment type="similarity">
    <text evidence="1 5">Belongs to the cytochrome P450 family.</text>
</comment>
<evidence type="ECO:0000256" key="1">
    <source>
        <dbReference type="ARBA" id="ARBA00010617"/>
    </source>
</evidence>
<proteinExistence type="inferred from homology"/>
<reference evidence="8" key="2">
    <citation type="submission" date="2025-08" db="UniProtKB">
        <authorList>
            <consortium name="RefSeq"/>
        </authorList>
    </citation>
    <scope>IDENTIFICATION</scope>
</reference>
<comment type="cofactor">
    <cofactor evidence="4">
        <name>heme</name>
        <dbReference type="ChEBI" id="CHEBI:30413"/>
    </cofactor>
</comment>
<evidence type="ECO:0000256" key="2">
    <source>
        <dbReference type="ARBA" id="ARBA00022723"/>
    </source>
</evidence>
<evidence type="ECO:0000256" key="5">
    <source>
        <dbReference type="RuleBase" id="RU000461"/>
    </source>
</evidence>
<name>A0AB32VAD6_THECC</name>
<dbReference type="GO" id="GO:0005506">
    <property type="term" value="F:iron ion binding"/>
    <property type="evidence" value="ECO:0007669"/>
    <property type="project" value="InterPro"/>
</dbReference>
<organism evidence="7 8">
    <name type="scientific">Theobroma cacao</name>
    <name type="common">Cacao</name>
    <name type="synonym">Cocoa</name>
    <dbReference type="NCBI Taxonomy" id="3641"/>
    <lineage>
        <taxon>Eukaryota</taxon>
        <taxon>Viridiplantae</taxon>
        <taxon>Streptophyta</taxon>
        <taxon>Embryophyta</taxon>
        <taxon>Tracheophyta</taxon>
        <taxon>Spermatophyta</taxon>
        <taxon>Magnoliopsida</taxon>
        <taxon>eudicotyledons</taxon>
        <taxon>Gunneridae</taxon>
        <taxon>Pentapetalae</taxon>
        <taxon>rosids</taxon>
        <taxon>malvids</taxon>
        <taxon>Malvales</taxon>
        <taxon>Malvaceae</taxon>
        <taxon>Byttnerioideae</taxon>
        <taxon>Theobroma</taxon>
    </lineage>
</organism>
<dbReference type="KEGG" id="tcc:18604984"/>
<evidence type="ECO:0000313" key="8">
    <source>
        <dbReference type="RefSeq" id="XP_007037781.2"/>
    </source>
</evidence>
<dbReference type="Proteomes" id="UP000694886">
    <property type="component" value="Chromosome 3"/>
</dbReference>
<feature type="transmembrane region" description="Helical" evidence="6">
    <location>
        <begin position="12"/>
        <end position="33"/>
    </location>
</feature>
<dbReference type="Gramene" id="Tc03v2_t009570.1">
    <property type="protein sequence ID" value="Tc03v2_p009570.1"/>
    <property type="gene ID" value="Tc03v2_g009570"/>
</dbReference>
<dbReference type="PRINTS" id="PR00385">
    <property type="entry name" value="P450"/>
</dbReference>
<dbReference type="Gene3D" id="1.10.630.10">
    <property type="entry name" value="Cytochrome P450"/>
    <property type="match status" value="1"/>
</dbReference>
<sequence>MSKFLQFSEQDEIFFLSYPWLFAILAIFFVVLLKHIFNPSTSNAKLALPPSPSKFPIFGNLHNIGLQPHRSLRALAQRFGPLMLLRLGSVPVLVVSSSDAAREIMKTHDLTFANRPKSSSSQKLLYDYKDVSSAPYGEYWRQMKSACVLHFLSNKRVQSFRVVREEETALIIDKIKESSSSALPVNLTEIFAMLTNNVICRASLGRKYSEGEGGKKFKKLLCEFGELLGGFNVGDYIPWLAWVSRINGLEAKMEKVAKEFDAFLEGVVDEHMDRYKRGHNDHDDTRLQHEEQKSFVDVLLEIQRENTVGFPLERVSVKALILDMFAAGTDTTYTVLEWAMTELLRHPEIMKELQKEVRQVCGDETYVSEDDLDKMHYLKAVIKESLRLHPPIPLLVPRISTEDVKIKGYDIARGTQVIINAWAIGRDPLSWAKPEEFLPERFLNNSIDFKGHDFELIPFGSGRRICPGILFAMKINELFLANLVHKFDWSLPGGAKEEDLDMGESFGLTTHRRYPLIAIANPSSF</sequence>
<keyword evidence="4 5" id="KW-0349">Heme</keyword>
<dbReference type="PRINTS" id="PR00463">
    <property type="entry name" value="EP450I"/>
</dbReference>
<dbReference type="CDD" id="cd11072">
    <property type="entry name" value="CYP71-like"/>
    <property type="match status" value="1"/>
</dbReference>
<dbReference type="GO" id="GO:0020037">
    <property type="term" value="F:heme binding"/>
    <property type="evidence" value="ECO:0007669"/>
    <property type="project" value="InterPro"/>
</dbReference>
<dbReference type="InterPro" id="IPR002401">
    <property type="entry name" value="Cyt_P450_E_grp-I"/>
</dbReference>
<dbReference type="AlphaFoldDB" id="A0AB32VAD6"/>
<evidence type="ECO:0000256" key="6">
    <source>
        <dbReference type="SAM" id="Phobius"/>
    </source>
</evidence>
<dbReference type="PANTHER" id="PTHR47955:SF15">
    <property type="entry name" value="CYTOCHROME P450 71A2-LIKE"/>
    <property type="match status" value="1"/>
</dbReference>
<dbReference type="InterPro" id="IPR017972">
    <property type="entry name" value="Cyt_P450_CS"/>
</dbReference>
<dbReference type="GO" id="GO:0016705">
    <property type="term" value="F:oxidoreductase activity, acting on paired donors, with incorporation or reduction of molecular oxygen"/>
    <property type="evidence" value="ECO:0007669"/>
    <property type="project" value="InterPro"/>
</dbReference>
<keyword evidence="6" id="KW-0472">Membrane</keyword>
<dbReference type="RefSeq" id="XP_007037781.2">
    <property type="nucleotide sequence ID" value="XM_007037719.2"/>
</dbReference>
<keyword evidence="2 4" id="KW-0479">Metal-binding</keyword>
<evidence type="ECO:0000256" key="3">
    <source>
        <dbReference type="ARBA" id="ARBA00023004"/>
    </source>
</evidence>
<keyword evidence="5" id="KW-0503">Monooxygenase</keyword>
<reference evidence="7" key="1">
    <citation type="journal article" date="1997" name="Nucleic Acids Res.">
        <title>tRNAscan-SE: a program for improved detection of transfer RNA genes in genomic sequence.</title>
        <authorList>
            <person name="Lowe T.M."/>
            <person name="Eddy S.R."/>
        </authorList>
    </citation>
    <scope>NUCLEOTIDE SEQUENCE [LARGE SCALE GENOMIC DNA]</scope>
    <source>
        <strain evidence="7">r\B97-61/B2</strain>
    </source>
</reference>
<evidence type="ECO:0000313" key="7">
    <source>
        <dbReference type="Proteomes" id="UP000694886"/>
    </source>
</evidence>
<evidence type="ECO:0000256" key="4">
    <source>
        <dbReference type="PIRSR" id="PIRSR602401-1"/>
    </source>
</evidence>
<keyword evidence="6" id="KW-1133">Transmembrane helix</keyword>
<keyword evidence="6" id="KW-0812">Transmembrane</keyword>
<dbReference type="GO" id="GO:0004497">
    <property type="term" value="F:monooxygenase activity"/>
    <property type="evidence" value="ECO:0007669"/>
    <property type="project" value="UniProtKB-KW"/>
</dbReference>
<keyword evidence="5" id="KW-0560">Oxidoreductase</keyword>
<dbReference type="PANTHER" id="PTHR47955">
    <property type="entry name" value="CYTOCHROME P450 FAMILY 71 PROTEIN"/>
    <property type="match status" value="1"/>
</dbReference>
<dbReference type="InterPro" id="IPR001128">
    <property type="entry name" value="Cyt_P450"/>
</dbReference>
<dbReference type="GeneID" id="18604984"/>